<keyword evidence="3" id="KW-0378">Hydrolase</keyword>
<dbReference type="PROSITE" id="PS51192">
    <property type="entry name" value="HELICASE_ATP_BIND_1"/>
    <property type="match status" value="1"/>
</dbReference>
<dbReference type="SUPFAM" id="SSF52540">
    <property type="entry name" value="P-loop containing nucleoside triphosphate hydrolases"/>
    <property type="match status" value="1"/>
</dbReference>
<keyword evidence="3" id="KW-0347">Helicase</keyword>
<comment type="caution">
    <text evidence="3">The sequence shown here is derived from an EMBL/GenBank/DDBJ whole genome shotgun (WGS) entry which is preliminary data.</text>
</comment>
<evidence type="ECO:0000256" key="1">
    <source>
        <dbReference type="SAM" id="MobiDB-lite"/>
    </source>
</evidence>
<feature type="region of interest" description="Disordered" evidence="1">
    <location>
        <begin position="527"/>
        <end position="552"/>
    </location>
</feature>
<keyword evidence="3" id="KW-0547">Nucleotide-binding</keyword>
<dbReference type="GO" id="GO:0004386">
    <property type="term" value="F:helicase activity"/>
    <property type="evidence" value="ECO:0007669"/>
    <property type="project" value="UniProtKB-KW"/>
</dbReference>
<feature type="domain" description="Helicase ATP-binding" evidence="2">
    <location>
        <begin position="99"/>
        <end position="286"/>
    </location>
</feature>
<dbReference type="Proteomes" id="UP001193081">
    <property type="component" value="Unassembled WGS sequence"/>
</dbReference>
<accession>A0ABS4DH27</accession>
<protein>
    <submittedName>
        <fullName evidence="3">DEAD/DEAH box helicase</fullName>
    </submittedName>
</protein>
<dbReference type="EMBL" id="SIJK02000091">
    <property type="protein sequence ID" value="MBP1468746.1"/>
    <property type="molecule type" value="Genomic_DNA"/>
</dbReference>
<dbReference type="Gene3D" id="3.40.50.300">
    <property type="entry name" value="P-loop containing nucleotide triphosphate hydrolases"/>
    <property type="match status" value="1"/>
</dbReference>
<dbReference type="PANTHER" id="PTHR47962">
    <property type="entry name" value="ATP-DEPENDENT HELICASE LHR-RELATED-RELATED"/>
    <property type="match status" value="1"/>
</dbReference>
<dbReference type="InterPro" id="IPR011545">
    <property type="entry name" value="DEAD/DEAH_box_helicase_dom"/>
</dbReference>
<dbReference type="InterPro" id="IPR052511">
    <property type="entry name" value="ATP-dep_Helicase"/>
</dbReference>
<dbReference type="PANTHER" id="PTHR47962:SF5">
    <property type="entry name" value="ATP-DEPENDENT HELICASE LHR-RELATED"/>
    <property type="match status" value="1"/>
</dbReference>
<feature type="non-terminal residue" evidence="3">
    <location>
        <position position="552"/>
    </location>
</feature>
<keyword evidence="4" id="KW-1185">Reference proteome</keyword>
<reference evidence="3 4" key="1">
    <citation type="submission" date="2021-03" db="EMBL/GenBank/DDBJ databases">
        <authorList>
            <person name="Grouzdev D.S."/>
        </authorList>
    </citation>
    <scope>NUCLEOTIDE SEQUENCE [LARGE SCALE GENOMIC DNA]</scope>
    <source>
        <strain evidence="3 4">M50-1</strain>
    </source>
</reference>
<dbReference type="CDD" id="cd17923">
    <property type="entry name" value="DEXHc_Hrq1-like"/>
    <property type="match status" value="1"/>
</dbReference>
<gene>
    <name evidence="3" type="ORF">EYB53_023730</name>
</gene>
<keyword evidence="3" id="KW-0067">ATP-binding</keyword>
<evidence type="ECO:0000313" key="3">
    <source>
        <dbReference type="EMBL" id="MBP1468746.1"/>
    </source>
</evidence>
<dbReference type="InterPro" id="IPR014001">
    <property type="entry name" value="Helicase_ATP-bd"/>
</dbReference>
<evidence type="ECO:0000313" key="4">
    <source>
        <dbReference type="Proteomes" id="UP001193081"/>
    </source>
</evidence>
<dbReference type="InterPro" id="IPR027417">
    <property type="entry name" value="P-loop_NTPase"/>
</dbReference>
<proteinExistence type="predicted"/>
<evidence type="ECO:0000259" key="2">
    <source>
        <dbReference type="PROSITE" id="PS51192"/>
    </source>
</evidence>
<dbReference type="RefSeq" id="WP_167857580.1">
    <property type="nucleotide sequence ID" value="NZ_SIJK02000091.1"/>
</dbReference>
<organism evidence="3 4">
    <name type="scientific">Candidatus Chloroploca mongolica</name>
    <dbReference type="NCBI Taxonomy" id="2528176"/>
    <lineage>
        <taxon>Bacteria</taxon>
        <taxon>Bacillati</taxon>
        <taxon>Chloroflexota</taxon>
        <taxon>Chloroflexia</taxon>
        <taxon>Chloroflexales</taxon>
        <taxon>Chloroflexineae</taxon>
        <taxon>Oscillochloridaceae</taxon>
        <taxon>Candidatus Chloroploca</taxon>
    </lineage>
</organism>
<dbReference type="Pfam" id="PF00270">
    <property type="entry name" value="DEAD"/>
    <property type="match status" value="1"/>
</dbReference>
<sequence length="552" mass="61736">MDIFQLREQIIHQYAAYTRSFLTILDPAIRDFVDTSLAEGRLWPDALVQLSPAYDKTSTVADLVEHGTLHPTCGEIFRVPDGAAGLRSLHLFRHQKRAIDLAAAGRNYVVTTGTGSGKSLTYMIPIVNHVLRNRPQDGRVRAIIVYPMNALINSQAKALERFFGNVSSACPVRFARYTGQERDADKRAIQQNPPHILLTNYVMLELMLTRPDEFTFVNAGAANLQFVVLDELHTYRGRQGADVAMLLRRLRERSGNPNLTWIGTSATMVSGDSADERRAAVARVAGSIFGVELPSDQVIEETLTYAVPQLPVPSREALRTALEHDLPASLDWLSFQRHPLAHWIEQTFSLRADHEGTLRRAEPQTLRQGAEALAAHTGVAVTRCEEQLRRFFDLGSTVCDLENNPGFAFKLHQFISQGSAVYSTLDEPAQRHLTLEGQRYVAGEDGERLLFPLVFCRECGQHYALCAYDAEAATVTPRQPMSRGEDVAKPAEAGYLLIGEDAWSEESEELLPDSWFNLTRSGRTMKKDYRPFRPRRLSVRPDGSITHLPDDG</sequence>
<dbReference type="SMART" id="SM00487">
    <property type="entry name" value="DEXDc"/>
    <property type="match status" value="1"/>
</dbReference>
<name>A0ABS4DH27_9CHLR</name>